<sequence length="157" mass="17926">MKSKEIVPQLQLENQLCFAVYACSREITKMYQPHLEKLGVTYSQYLVLMVLWEKKQCTVKELGEALFLDSGTLTPLLKRLQAAGLINRERSAQDERKVIITLTEEGLLLRDKAIDVPGSMQNDVCMNADEFNRLLGEFKGLLERVHNINVQRDGKNS</sequence>
<evidence type="ECO:0000256" key="2">
    <source>
        <dbReference type="ARBA" id="ARBA00022490"/>
    </source>
</evidence>
<evidence type="ECO:0000313" key="7">
    <source>
        <dbReference type="EMBL" id="MEC0240546.1"/>
    </source>
</evidence>
<keyword evidence="2" id="KW-0963">Cytoplasm</keyword>
<dbReference type="Pfam" id="PF22381">
    <property type="entry name" value="Staph_reg_Sar_Rot"/>
    <property type="match status" value="1"/>
</dbReference>
<keyword evidence="5" id="KW-0804">Transcription</keyword>
<dbReference type="InterPro" id="IPR055166">
    <property type="entry name" value="Transc_reg_Sar_Rot_HTH"/>
</dbReference>
<dbReference type="SMART" id="SM00347">
    <property type="entry name" value="HTH_MARR"/>
    <property type="match status" value="1"/>
</dbReference>
<dbReference type="InterPro" id="IPR039422">
    <property type="entry name" value="MarR/SlyA-like"/>
</dbReference>
<evidence type="ECO:0000256" key="4">
    <source>
        <dbReference type="ARBA" id="ARBA00023125"/>
    </source>
</evidence>
<dbReference type="PRINTS" id="PR00598">
    <property type="entry name" value="HTHMARR"/>
</dbReference>
<accession>A0ABU6GLB0</accession>
<dbReference type="PANTHER" id="PTHR33164:SF5">
    <property type="entry name" value="ORGANIC HYDROPEROXIDE RESISTANCE TRANSCRIPTIONAL REGULATOR"/>
    <property type="match status" value="1"/>
</dbReference>
<organism evidence="7 8">
    <name type="scientific">Paenibacillus dokdonensis</name>
    <dbReference type="NCBI Taxonomy" id="2567944"/>
    <lineage>
        <taxon>Bacteria</taxon>
        <taxon>Bacillati</taxon>
        <taxon>Bacillota</taxon>
        <taxon>Bacilli</taxon>
        <taxon>Bacillales</taxon>
        <taxon>Paenibacillaceae</taxon>
        <taxon>Paenibacillus</taxon>
    </lineage>
</organism>
<dbReference type="EMBL" id="JARLKZ010000006">
    <property type="protein sequence ID" value="MEC0240546.1"/>
    <property type="molecule type" value="Genomic_DNA"/>
</dbReference>
<proteinExistence type="predicted"/>
<dbReference type="Proteomes" id="UP001344632">
    <property type="component" value="Unassembled WGS sequence"/>
</dbReference>
<keyword evidence="3" id="KW-0805">Transcription regulation</keyword>
<dbReference type="InterPro" id="IPR000835">
    <property type="entry name" value="HTH_MarR-typ"/>
</dbReference>
<comment type="caution">
    <text evidence="7">The sequence shown here is derived from an EMBL/GenBank/DDBJ whole genome shotgun (WGS) entry which is preliminary data.</text>
</comment>
<dbReference type="InterPro" id="IPR036388">
    <property type="entry name" value="WH-like_DNA-bd_sf"/>
</dbReference>
<evidence type="ECO:0000259" key="6">
    <source>
        <dbReference type="PROSITE" id="PS50995"/>
    </source>
</evidence>
<dbReference type="PROSITE" id="PS50995">
    <property type="entry name" value="HTH_MARR_2"/>
    <property type="match status" value="1"/>
</dbReference>
<protein>
    <submittedName>
        <fullName evidence="7">MarR family transcriptional regulator</fullName>
    </submittedName>
</protein>
<keyword evidence="8" id="KW-1185">Reference proteome</keyword>
<name>A0ABU6GLB0_9BACL</name>
<evidence type="ECO:0000256" key="1">
    <source>
        <dbReference type="ARBA" id="ARBA00004496"/>
    </source>
</evidence>
<dbReference type="SUPFAM" id="SSF46785">
    <property type="entry name" value="Winged helix' DNA-binding domain"/>
    <property type="match status" value="1"/>
</dbReference>
<dbReference type="PANTHER" id="PTHR33164">
    <property type="entry name" value="TRANSCRIPTIONAL REGULATOR, MARR FAMILY"/>
    <property type="match status" value="1"/>
</dbReference>
<dbReference type="Gene3D" id="1.10.10.10">
    <property type="entry name" value="Winged helix-like DNA-binding domain superfamily/Winged helix DNA-binding domain"/>
    <property type="match status" value="1"/>
</dbReference>
<dbReference type="RefSeq" id="WP_326088286.1">
    <property type="nucleotide sequence ID" value="NZ_JARLKZ010000006.1"/>
</dbReference>
<dbReference type="InterPro" id="IPR036390">
    <property type="entry name" value="WH_DNA-bd_sf"/>
</dbReference>
<comment type="subcellular location">
    <subcellularLocation>
        <location evidence="1">Cytoplasm</location>
    </subcellularLocation>
</comment>
<evidence type="ECO:0000256" key="3">
    <source>
        <dbReference type="ARBA" id="ARBA00023015"/>
    </source>
</evidence>
<evidence type="ECO:0000256" key="5">
    <source>
        <dbReference type="ARBA" id="ARBA00023163"/>
    </source>
</evidence>
<evidence type="ECO:0000313" key="8">
    <source>
        <dbReference type="Proteomes" id="UP001344632"/>
    </source>
</evidence>
<keyword evidence="4" id="KW-0238">DNA-binding</keyword>
<gene>
    <name evidence="7" type="ORF">P4H66_11845</name>
</gene>
<reference evidence="7 8" key="1">
    <citation type="submission" date="2023-03" db="EMBL/GenBank/DDBJ databases">
        <title>Bacillus Genome Sequencing.</title>
        <authorList>
            <person name="Dunlap C."/>
        </authorList>
    </citation>
    <scope>NUCLEOTIDE SEQUENCE [LARGE SCALE GENOMIC DNA]</scope>
    <source>
        <strain evidence="7 8">BD-525</strain>
    </source>
</reference>
<feature type="domain" description="HTH marR-type" evidence="6">
    <location>
        <begin position="13"/>
        <end position="147"/>
    </location>
</feature>